<proteinExistence type="predicted"/>
<sequence length="179" mass="19952">MSTYPPLVAACKAFAVRFGKPNTVFYPGCGADASPSVAFPAANIIYLDPTQSGLDEIKRQFPNAFVVCAKAEDTAPGAQYDLVLDVRSHAPFESRIRDLRRGGYVLVEQRSVDKSFESPRMEFVAVIVPRGGAMRAEAEDLERYRECEPDYVTDPRQPKYGFANGRKDKVPFYVFKKLA</sequence>
<dbReference type="SUPFAM" id="SSF53335">
    <property type="entry name" value="S-adenosyl-L-methionine-dependent methyltransferases"/>
    <property type="match status" value="1"/>
</dbReference>
<dbReference type="InterPro" id="IPR029063">
    <property type="entry name" value="SAM-dependent_MTases_sf"/>
</dbReference>
<dbReference type="Proteomes" id="UP000176914">
    <property type="component" value="Unassembled WGS sequence"/>
</dbReference>
<comment type="caution">
    <text evidence="1">The sequence shown here is derived from an EMBL/GenBank/DDBJ whole genome shotgun (WGS) entry which is preliminary data.</text>
</comment>
<organism evidence="1 2">
    <name type="scientific">Candidatus Kaiserbacteria bacterium RIFCSPHIGHO2_02_FULL_55_25</name>
    <dbReference type="NCBI Taxonomy" id="1798498"/>
    <lineage>
        <taxon>Bacteria</taxon>
        <taxon>Candidatus Kaiseribacteriota</taxon>
    </lineage>
</organism>
<gene>
    <name evidence="1" type="ORF">A3C20_01785</name>
</gene>
<name>A0A1F6E9V0_9BACT</name>
<evidence type="ECO:0000313" key="2">
    <source>
        <dbReference type="Proteomes" id="UP000176914"/>
    </source>
</evidence>
<accession>A0A1F6E9V0</accession>
<dbReference type="EMBL" id="MFLL01000004">
    <property type="protein sequence ID" value="OGG70377.1"/>
    <property type="molecule type" value="Genomic_DNA"/>
</dbReference>
<evidence type="ECO:0000313" key="1">
    <source>
        <dbReference type="EMBL" id="OGG70377.1"/>
    </source>
</evidence>
<dbReference type="AlphaFoldDB" id="A0A1F6E9V0"/>
<dbReference type="Gene3D" id="3.40.50.150">
    <property type="entry name" value="Vaccinia Virus protein VP39"/>
    <property type="match status" value="1"/>
</dbReference>
<reference evidence="1 2" key="1">
    <citation type="journal article" date="2016" name="Nat. Commun.">
        <title>Thousands of microbial genomes shed light on interconnected biogeochemical processes in an aquifer system.</title>
        <authorList>
            <person name="Anantharaman K."/>
            <person name="Brown C.T."/>
            <person name="Hug L.A."/>
            <person name="Sharon I."/>
            <person name="Castelle C.J."/>
            <person name="Probst A.J."/>
            <person name="Thomas B.C."/>
            <person name="Singh A."/>
            <person name="Wilkins M.J."/>
            <person name="Karaoz U."/>
            <person name="Brodie E.L."/>
            <person name="Williams K.H."/>
            <person name="Hubbard S.S."/>
            <person name="Banfield J.F."/>
        </authorList>
    </citation>
    <scope>NUCLEOTIDE SEQUENCE [LARGE SCALE GENOMIC DNA]</scope>
</reference>
<protein>
    <submittedName>
        <fullName evidence="1">Uncharacterized protein</fullName>
    </submittedName>
</protein>